<reference evidence="5" key="1">
    <citation type="submission" date="2023-07" db="EMBL/GenBank/DDBJ databases">
        <title>Bifidobacterium aquikefiriaerophilum sp. nov. and Bifidobacterium eccum sp. nov., isolated from water kefir.</title>
        <authorList>
            <person name="Breselge S."/>
            <person name="Bellassi P."/>
            <person name="Barcenilla C."/>
            <person name="Alvarez-Ordonez A."/>
            <person name="Morelli L."/>
            <person name="Cotter P.D."/>
        </authorList>
    </citation>
    <scope>NUCLEOTIDE SEQUENCE</scope>
    <source>
        <strain evidence="5">WK041_4_12</strain>
    </source>
</reference>
<dbReference type="Pfam" id="PF01547">
    <property type="entry name" value="SBP_bac_1"/>
    <property type="match status" value="1"/>
</dbReference>
<dbReference type="GO" id="GO:0015768">
    <property type="term" value="P:maltose transport"/>
    <property type="evidence" value="ECO:0007669"/>
    <property type="project" value="TreeGrafter"/>
</dbReference>
<dbReference type="EMBL" id="CP129674">
    <property type="protein sequence ID" value="XDS45215.1"/>
    <property type="molecule type" value="Genomic_DNA"/>
</dbReference>
<dbReference type="AlphaFoldDB" id="A0AB39U8S2"/>
<dbReference type="GO" id="GO:0055052">
    <property type="term" value="C:ATP-binding cassette (ABC) transporter complex, substrate-binding subunit-containing"/>
    <property type="evidence" value="ECO:0007669"/>
    <property type="project" value="TreeGrafter"/>
</dbReference>
<comment type="similarity">
    <text evidence="1">Belongs to the bacterial solute-binding protein 1 family.</text>
</comment>
<evidence type="ECO:0000256" key="4">
    <source>
        <dbReference type="SAM" id="SignalP"/>
    </source>
</evidence>
<dbReference type="Gene3D" id="3.40.190.10">
    <property type="entry name" value="Periplasmic binding protein-like II"/>
    <property type="match status" value="2"/>
</dbReference>
<proteinExistence type="inferred from homology"/>
<dbReference type="RefSeq" id="WP_369344754.1">
    <property type="nucleotide sequence ID" value="NZ_CP129674.1"/>
</dbReference>
<dbReference type="PROSITE" id="PS51257">
    <property type="entry name" value="PROKAR_LIPOPROTEIN"/>
    <property type="match status" value="1"/>
</dbReference>
<name>A0AB39U8S2_9BIFI</name>
<sequence>MKHKNAMFIAAATAITLALSGCSMGGSSASSNSGSTDGKGKTITIWAMQGDYSPKTLAAINQAFTKKTQAKVKVETQQWTDITTKITTALTTSTPPDVLDIGNTQVAGFASSGGLLDITSHKKDLSQGNTWLSGLADPATVNGKLYAVPAFGAARAVVYNKKIWSEAGITSAPKTWSEFTADLDKVAAKNASNTNFTPFYLPGQYWYSMLQFVWDAGGNVAQEKDGKWTGTIAGAKAVKGLEQWKSFQDTYSSKASKSLDTTEPDQNQLLADGTTSAILANSAAITAVQTLNSSVKSTDLATFAMPGQSGKNQPAMTAGSDFAVAAKSKNSALALEWIKIAASSSIQQQWVFGNDGWLPNTVQGLDKAMNSKDFPAVQSGFFEAAKNSRATPGSPNWATIEGDKSVNAFTQSIATGSATPEQAAKSFDEHMDQVFAK</sequence>
<keyword evidence="3 4" id="KW-0732">Signal</keyword>
<organism evidence="5">
    <name type="scientific">Bifidobacterium aquikefiricola</name>
    <dbReference type="NCBI Taxonomy" id="3059038"/>
    <lineage>
        <taxon>Bacteria</taxon>
        <taxon>Bacillati</taxon>
        <taxon>Actinomycetota</taxon>
        <taxon>Actinomycetes</taxon>
        <taxon>Bifidobacteriales</taxon>
        <taxon>Bifidobacteriaceae</taxon>
        <taxon>Bifidobacterium</taxon>
    </lineage>
</organism>
<dbReference type="PANTHER" id="PTHR30061:SF50">
    <property type="entry name" value="MALTOSE_MALTODEXTRIN-BINDING PERIPLASMIC PROTEIN"/>
    <property type="match status" value="1"/>
</dbReference>
<accession>A0AB39U8S2</accession>
<dbReference type="GO" id="GO:0042956">
    <property type="term" value="P:maltodextrin transmembrane transport"/>
    <property type="evidence" value="ECO:0007669"/>
    <property type="project" value="TreeGrafter"/>
</dbReference>
<evidence type="ECO:0000256" key="2">
    <source>
        <dbReference type="ARBA" id="ARBA00022448"/>
    </source>
</evidence>
<keyword evidence="2" id="KW-0813">Transport</keyword>
<dbReference type="InterPro" id="IPR006059">
    <property type="entry name" value="SBP"/>
</dbReference>
<dbReference type="GO" id="GO:1901982">
    <property type="term" value="F:maltose binding"/>
    <property type="evidence" value="ECO:0007669"/>
    <property type="project" value="TreeGrafter"/>
</dbReference>
<dbReference type="KEGG" id="baqk:QN215_03630"/>
<evidence type="ECO:0000256" key="1">
    <source>
        <dbReference type="ARBA" id="ARBA00008520"/>
    </source>
</evidence>
<dbReference type="SUPFAM" id="SSF53850">
    <property type="entry name" value="Periplasmic binding protein-like II"/>
    <property type="match status" value="1"/>
</dbReference>
<evidence type="ECO:0000313" key="5">
    <source>
        <dbReference type="EMBL" id="XDS45215.1"/>
    </source>
</evidence>
<feature type="signal peptide" evidence="4">
    <location>
        <begin position="1"/>
        <end position="25"/>
    </location>
</feature>
<protein>
    <submittedName>
        <fullName evidence="5">Extracellular solute-binding protein</fullName>
    </submittedName>
</protein>
<feature type="chain" id="PRO_5044190179" evidence="4">
    <location>
        <begin position="26"/>
        <end position="437"/>
    </location>
</feature>
<gene>
    <name evidence="5" type="ORF">QN215_03630</name>
</gene>
<evidence type="ECO:0000256" key="3">
    <source>
        <dbReference type="ARBA" id="ARBA00022729"/>
    </source>
</evidence>
<dbReference type="PANTHER" id="PTHR30061">
    <property type="entry name" value="MALTOSE-BINDING PERIPLASMIC PROTEIN"/>
    <property type="match status" value="1"/>
</dbReference>